<evidence type="ECO:0000313" key="2">
    <source>
        <dbReference type="EMBL" id="ACE84926.1"/>
    </source>
</evidence>
<evidence type="ECO:0000313" key="3">
    <source>
        <dbReference type="Proteomes" id="UP000001036"/>
    </source>
</evidence>
<gene>
    <name evidence="2" type="ordered locus">CJA_3308</name>
</gene>
<sequence>MPGAIFDAGNGGPAGVAAMDGGHKKNPGKPGGEKTQQRAMAFKPDYHS</sequence>
<name>B3PEK6_CELJU</name>
<dbReference type="AlphaFoldDB" id="B3PEK6"/>
<reference evidence="2 3" key="1">
    <citation type="journal article" date="2008" name="J. Bacteriol.">
        <title>Insights into plant cell wall degradation from the genome sequence of the soil bacterium Cellvibrio japonicus.</title>
        <authorList>
            <person name="Deboy R.T."/>
            <person name="Mongodin E.F."/>
            <person name="Fouts D.E."/>
            <person name="Tailford L.E."/>
            <person name="Khouri H."/>
            <person name="Emerson J.B."/>
            <person name="Mohamoud Y."/>
            <person name="Watkins K."/>
            <person name="Henrissat B."/>
            <person name="Gilbert H.J."/>
            <person name="Nelson K.E."/>
        </authorList>
    </citation>
    <scope>NUCLEOTIDE SEQUENCE [LARGE SCALE GENOMIC DNA]</scope>
    <source>
        <strain evidence="2 3">Ueda107</strain>
    </source>
</reference>
<dbReference type="KEGG" id="cja:CJA_3308"/>
<keyword evidence="3" id="KW-1185">Reference proteome</keyword>
<dbReference type="HOGENOM" id="CLU_3150871_0_0_6"/>
<organism evidence="2 3">
    <name type="scientific">Cellvibrio japonicus (strain Ueda107)</name>
    <name type="common">Pseudomonas fluorescens subsp. cellulosa</name>
    <dbReference type="NCBI Taxonomy" id="498211"/>
    <lineage>
        <taxon>Bacteria</taxon>
        <taxon>Pseudomonadati</taxon>
        <taxon>Pseudomonadota</taxon>
        <taxon>Gammaproteobacteria</taxon>
        <taxon>Cellvibrionales</taxon>
        <taxon>Cellvibrionaceae</taxon>
        <taxon>Cellvibrio</taxon>
    </lineage>
</organism>
<accession>B3PEK6</accession>
<dbReference type="EMBL" id="CP000934">
    <property type="protein sequence ID" value="ACE84926.1"/>
    <property type="molecule type" value="Genomic_DNA"/>
</dbReference>
<dbReference type="Proteomes" id="UP000001036">
    <property type="component" value="Chromosome"/>
</dbReference>
<proteinExistence type="predicted"/>
<evidence type="ECO:0000256" key="1">
    <source>
        <dbReference type="SAM" id="MobiDB-lite"/>
    </source>
</evidence>
<protein>
    <submittedName>
        <fullName evidence="2">Uncharacterized protein</fullName>
    </submittedName>
</protein>
<feature type="region of interest" description="Disordered" evidence="1">
    <location>
        <begin position="1"/>
        <end position="48"/>
    </location>
</feature>